<feature type="region of interest" description="Disordered" evidence="1">
    <location>
        <begin position="161"/>
        <end position="197"/>
    </location>
</feature>
<proteinExistence type="predicted"/>
<reference evidence="2" key="1">
    <citation type="journal article" date="2023" name="Science">
        <title>Genome structures resolve the early diversification of teleost fishes.</title>
        <authorList>
            <person name="Parey E."/>
            <person name="Louis A."/>
            <person name="Montfort J."/>
            <person name="Bouchez O."/>
            <person name="Roques C."/>
            <person name="Iampietro C."/>
            <person name="Lluch J."/>
            <person name="Castinel A."/>
            <person name="Donnadieu C."/>
            <person name="Desvignes T."/>
            <person name="Floi Bucao C."/>
            <person name="Jouanno E."/>
            <person name="Wen M."/>
            <person name="Mejri S."/>
            <person name="Dirks R."/>
            <person name="Jansen H."/>
            <person name="Henkel C."/>
            <person name="Chen W.J."/>
            <person name="Zahm M."/>
            <person name="Cabau C."/>
            <person name="Klopp C."/>
            <person name="Thompson A.W."/>
            <person name="Robinson-Rechavi M."/>
            <person name="Braasch I."/>
            <person name="Lecointre G."/>
            <person name="Bobe J."/>
            <person name="Postlethwait J.H."/>
            <person name="Berthelot C."/>
            <person name="Roest Crollius H."/>
            <person name="Guiguen Y."/>
        </authorList>
    </citation>
    <scope>NUCLEOTIDE SEQUENCE</scope>
    <source>
        <strain evidence="2">NC1722</strain>
    </source>
</reference>
<evidence type="ECO:0008006" key="4">
    <source>
        <dbReference type="Google" id="ProtNLM"/>
    </source>
</evidence>
<organism evidence="2 3">
    <name type="scientific">Aldrovandia affinis</name>
    <dbReference type="NCBI Taxonomy" id="143900"/>
    <lineage>
        <taxon>Eukaryota</taxon>
        <taxon>Metazoa</taxon>
        <taxon>Chordata</taxon>
        <taxon>Craniata</taxon>
        <taxon>Vertebrata</taxon>
        <taxon>Euteleostomi</taxon>
        <taxon>Actinopterygii</taxon>
        <taxon>Neopterygii</taxon>
        <taxon>Teleostei</taxon>
        <taxon>Notacanthiformes</taxon>
        <taxon>Halosauridae</taxon>
        <taxon>Aldrovandia</taxon>
    </lineage>
</organism>
<dbReference type="Proteomes" id="UP001221898">
    <property type="component" value="Unassembled WGS sequence"/>
</dbReference>
<sequence>MLCQGTWQRTSCVPHIPLSFCHDLIPQAVLLFTTVPQTFTASGRGFHRTIGTTDGDIEKVSKDCMTKLSEVGDLVKCHLWSRYGERRVSFAIGEAERAKEETEGVPLGQLDHDCHERQLHHLEELATGAEKELSAWRDWAPVAAIEDMERRLHRLMSSKNKLRRDRDAEIGKAQKATEEEDRARRTTAERERQRAEEEERARRAQLILAQQAEIEARAELVKAQRKALEKTQTTERAGAQGGDAATRAIPKVRLKPTSLPTFSGSMREYYRWRKDWESLQQQGDPSGSPEVKKFQLLESVEETIVKDLRLASHNTAKYVFRVLENRFGNKNAITILIVAELQKISPVKEHQFRKVIDLIRITEKALADLKDLDNEAAIKNPLVTGAIENKLPLTLKKEWLTFKEDPKNSVQPESYFDALLDFLQKQERILEQLEQMEITEFTEKKTEKKFASTRATERGSTEDNCVLCENKHRSRLFTCKKFRGLDLAARKAAVKKSRACRLCLSSHGADGECNLKFLCTKKGCKKGEASDHHYLLCPSRDSKKDGGEKRETQSSSCERVRSFTVEQEEVLSQLAPEVAQKVRRVFTNKTAVTSCTEAGARKLLEENGVDENPVIMMLLKVTANDGQQIGALIDLASDTNYITHAAASRLGLKSEKITLVVQGVGGMTVTANTKRYLLKVVGDLVLWEGPLGKIVSGTHPNLFEDVETVTYESKTHFARSMRTAAAKYEEIVKCIGCCKETRESGLRQESDSRVRSSMATNKEVLEWWKWESIGAACEPKCGGCRCGACQPGGKEMTLAEEKELERIKEGLSYVASDHHIDAPHWDASYPWTEDPASLPINREAVMATFLRTEKRLLKQPEWRTAYGEQVHEMVRRGAAVRLTPEEIQEWKGPVWYVSHLVAPNPHSVTTPVRLVWNSSQAFKGVSMNDLLLKGPDVLNPIRAVLLRFRTGEHAALGDITKMYNSVWLKDRERHLHRFL</sequence>
<keyword evidence="3" id="KW-1185">Reference proteome</keyword>
<dbReference type="InterPro" id="IPR005312">
    <property type="entry name" value="DUF1759"/>
</dbReference>
<dbReference type="PANTHER" id="PTHR47331">
    <property type="entry name" value="PHD-TYPE DOMAIN-CONTAINING PROTEIN"/>
    <property type="match status" value="1"/>
</dbReference>
<evidence type="ECO:0000256" key="1">
    <source>
        <dbReference type="SAM" id="MobiDB-lite"/>
    </source>
</evidence>
<feature type="compositionally biased region" description="Basic and acidic residues" evidence="1">
    <location>
        <begin position="164"/>
        <end position="197"/>
    </location>
</feature>
<dbReference type="PANTHER" id="PTHR47331:SF5">
    <property type="entry name" value="RIBONUCLEASE H"/>
    <property type="match status" value="1"/>
</dbReference>
<comment type="caution">
    <text evidence="2">The sequence shown here is derived from an EMBL/GenBank/DDBJ whole genome shotgun (WGS) entry which is preliminary data.</text>
</comment>
<accession>A0AAD7SAC5</accession>
<gene>
    <name evidence="2" type="ORF">AAFF_G00418220</name>
</gene>
<name>A0AAD7SAC5_9TELE</name>
<dbReference type="Pfam" id="PF03564">
    <property type="entry name" value="DUF1759"/>
    <property type="match status" value="1"/>
</dbReference>
<evidence type="ECO:0000313" key="3">
    <source>
        <dbReference type="Proteomes" id="UP001221898"/>
    </source>
</evidence>
<dbReference type="AlphaFoldDB" id="A0AAD7SAC5"/>
<dbReference type="EMBL" id="JAINUG010000087">
    <property type="protein sequence ID" value="KAJ8398914.1"/>
    <property type="molecule type" value="Genomic_DNA"/>
</dbReference>
<evidence type="ECO:0000313" key="2">
    <source>
        <dbReference type="EMBL" id="KAJ8398914.1"/>
    </source>
</evidence>
<protein>
    <recommendedName>
        <fullName evidence="4">Peptidase aspartic putative domain-containing protein</fullName>
    </recommendedName>
</protein>